<gene>
    <name evidence="2" type="ORF">BM221_008463</name>
</gene>
<reference evidence="2 3" key="1">
    <citation type="journal article" date="2016" name="Appl. Microbiol. Biotechnol.">
        <title>Characterization of T-DNA insertion mutants with decreased virulence in the entomopathogenic fungus Beauveria bassiana JEF-007.</title>
        <authorList>
            <person name="Kim S."/>
            <person name="Lee S.J."/>
            <person name="Nai Y.S."/>
            <person name="Yu J.S."/>
            <person name="Lee M.R."/>
            <person name="Yang Y.T."/>
            <person name="Kim J.S."/>
        </authorList>
    </citation>
    <scope>NUCLEOTIDE SEQUENCE [LARGE SCALE GENOMIC DNA]</scope>
    <source>
        <strain evidence="2 3">JEF-007</strain>
    </source>
</reference>
<sequence length="72" mass="7705">MTSISATDAADAVAAETAVTTNTTTNNTNTNTMQQPQLQPAPGHRASANESLQEPCMNSRGWRKIVRNFTPS</sequence>
<proteinExistence type="predicted"/>
<feature type="compositionally biased region" description="Low complexity" evidence="1">
    <location>
        <begin position="1"/>
        <end position="32"/>
    </location>
</feature>
<evidence type="ECO:0000256" key="1">
    <source>
        <dbReference type="SAM" id="MobiDB-lite"/>
    </source>
</evidence>
<dbReference type="AlphaFoldDB" id="A0A2N6NG82"/>
<evidence type="ECO:0000313" key="2">
    <source>
        <dbReference type="EMBL" id="PMB66261.1"/>
    </source>
</evidence>
<name>A0A2N6NG82_BEABA</name>
<accession>A0A2N6NG82</accession>
<dbReference type="EMBL" id="MRVG01000009">
    <property type="protein sequence ID" value="PMB66261.1"/>
    <property type="molecule type" value="Genomic_DNA"/>
</dbReference>
<dbReference type="Proteomes" id="UP000235728">
    <property type="component" value="Unassembled WGS sequence"/>
</dbReference>
<feature type="region of interest" description="Disordered" evidence="1">
    <location>
        <begin position="1"/>
        <end position="72"/>
    </location>
</feature>
<comment type="caution">
    <text evidence="2">The sequence shown here is derived from an EMBL/GenBank/DDBJ whole genome shotgun (WGS) entry which is preliminary data.</text>
</comment>
<protein>
    <submittedName>
        <fullName evidence="2">Uncharacterized protein</fullName>
    </submittedName>
</protein>
<evidence type="ECO:0000313" key="3">
    <source>
        <dbReference type="Proteomes" id="UP000235728"/>
    </source>
</evidence>
<organism evidence="2 3">
    <name type="scientific">Beauveria bassiana</name>
    <name type="common">White muscardine disease fungus</name>
    <name type="synonym">Tritirachium shiotae</name>
    <dbReference type="NCBI Taxonomy" id="176275"/>
    <lineage>
        <taxon>Eukaryota</taxon>
        <taxon>Fungi</taxon>
        <taxon>Dikarya</taxon>
        <taxon>Ascomycota</taxon>
        <taxon>Pezizomycotina</taxon>
        <taxon>Sordariomycetes</taxon>
        <taxon>Hypocreomycetidae</taxon>
        <taxon>Hypocreales</taxon>
        <taxon>Cordycipitaceae</taxon>
        <taxon>Beauveria</taxon>
    </lineage>
</organism>